<dbReference type="Proteomes" id="UP001597373">
    <property type="component" value="Unassembled WGS sequence"/>
</dbReference>
<reference evidence="3" key="1">
    <citation type="journal article" date="2019" name="Int. J. Syst. Evol. Microbiol.">
        <title>The Global Catalogue of Microorganisms (GCM) 10K type strain sequencing project: providing services to taxonomists for standard genome sequencing and annotation.</title>
        <authorList>
            <consortium name="The Broad Institute Genomics Platform"/>
            <consortium name="The Broad Institute Genome Sequencing Center for Infectious Disease"/>
            <person name="Wu L."/>
            <person name="Ma J."/>
        </authorList>
    </citation>
    <scope>NUCLEOTIDE SEQUENCE [LARGE SCALE GENOMIC DNA]</scope>
    <source>
        <strain evidence="3">KCTC 23707</strain>
    </source>
</reference>
<evidence type="ECO:0000256" key="1">
    <source>
        <dbReference type="SAM" id="SignalP"/>
    </source>
</evidence>
<dbReference type="PROSITE" id="PS51257">
    <property type="entry name" value="PROKAR_LIPOPROTEIN"/>
    <property type="match status" value="1"/>
</dbReference>
<dbReference type="GO" id="GO:0016740">
    <property type="term" value="F:transferase activity"/>
    <property type="evidence" value="ECO:0007669"/>
    <property type="project" value="UniProtKB-KW"/>
</dbReference>
<organism evidence="2 3">
    <name type="scientific">Chelativorans composti</name>
    <dbReference type="NCBI Taxonomy" id="768533"/>
    <lineage>
        <taxon>Bacteria</taxon>
        <taxon>Pseudomonadati</taxon>
        <taxon>Pseudomonadota</taxon>
        <taxon>Alphaproteobacteria</taxon>
        <taxon>Hyphomicrobiales</taxon>
        <taxon>Phyllobacteriaceae</taxon>
        <taxon>Chelativorans</taxon>
    </lineage>
</organism>
<feature type="chain" id="PRO_5046676329" evidence="1">
    <location>
        <begin position="29"/>
        <end position="81"/>
    </location>
</feature>
<comment type="caution">
    <text evidence="2">The sequence shown here is derived from an EMBL/GenBank/DDBJ whole genome shotgun (WGS) entry which is preliminary data.</text>
</comment>
<feature type="signal peptide" evidence="1">
    <location>
        <begin position="1"/>
        <end position="28"/>
    </location>
</feature>
<keyword evidence="3" id="KW-1185">Reference proteome</keyword>
<sequence>MARVSMRTFRVPQNALRAFSLIAMGALAACSSTGGSAFNDLLPVDPAQASAENIASLTAVISRSPNDPEAYNVRGSAYGRA</sequence>
<proteinExistence type="predicted"/>
<feature type="non-terminal residue" evidence="2">
    <location>
        <position position="81"/>
    </location>
</feature>
<keyword evidence="1" id="KW-0732">Signal</keyword>
<protein>
    <submittedName>
        <fullName evidence="2">GlcNAc transferase</fullName>
    </submittedName>
</protein>
<gene>
    <name evidence="2" type="ORF">ACFSMZ_03515</name>
</gene>
<evidence type="ECO:0000313" key="2">
    <source>
        <dbReference type="EMBL" id="MFD2258829.1"/>
    </source>
</evidence>
<dbReference type="EMBL" id="JBHUIR010000015">
    <property type="protein sequence ID" value="MFD2258829.1"/>
    <property type="molecule type" value="Genomic_DNA"/>
</dbReference>
<accession>A0ABW5DD61</accession>
<name>A0ABW5DD61_9HYPH</name>
<evidence type="ECO:0000313" key="3">
    <source>
        <dbReference type="Proteomes" id="UP001597373"/>
    </source>
</evidence>
<keyword evidence="2" id="KW-0808">Transferase</keyword>